<reference evidence="1" key="1">
    <citation type="submission" date="2022-02" db="EMBL/GenBank/DDBJ databases">
        <title>Plant Genome Project.</title>
        <authorList>
            <person name="Zhang R.-G."/>
        </authorList>
    </citation>
    <scope>NUCLEOTIDE SEQUENCE</scope>
    <source>
        <strain evidence="1">AT1</strain>
    </source>
</reference>
<protein>
    <submittedName>
        <fullName evidence="1">Uncharacterized protein</fullName>
    </submittedName>
</protein>
<keyword evidence="2" id="KW-1185">Reference proteome</keyword>
<accession>A0ACC0N287</accession>
<dbReference type="EMBL" id="CM046394">
    <property type="protein sequence ID" value="KAI8547270.1"/>
    <property type="molecule type" value="Genomic_DNA"/>
</dbReference>
<name>A0ACC0N287_RHOML</name>
<dbReference type="Proteomes" id="UP001062846">
    <property type="component" value="Chromosome 7"/>
</dbReference>
<gene>
    <name evidence="1" type="ORF">RHMOL_Rhmol07G0181700</name>
</gene>
<evidence type="ECO:0000313" key="1">
    <source>
        <dbReference type="EMBL" id="KAI8547270.1"/>
    </source>
</evidence>
<comment type="caution">
    <text evidence="1">The sequence shown here is derived from an EMBL/GenBank/DDBJ whole genome shotgun (WGS) entry which is preliminary data.</text>
</comment>
<organism evidence="1 2">
    <name type="scientific">Rhododendron molle</name>
    <name type="common">Chinese azalea</name>
    <name type="synonym">Azalea mollis</name>
    <dbReference type="NCBI Taxonomy" id="49168"/>
    <lineage>
        <taxon>Eukaryota</taxon>
        <taxon>Viridiplantae</taxon>
        <taxon>Streptophyta</taxon>
        <taxon>Embryophyta</taxon>
        <taxon>Tracheophyta</taxon>
        <taxon>Spermatophyta</taxon>
        <taxon>Magnoliopsida</taxon>
        <taxon>eudicotyledons</taxon>
        <taxon>Gunneridae</taxon>
        <taxon>Pentapetalae</taxon>
        <taxon>asterids</taxon>
        <taxon>Ericales</taxon>
        <taxon>Ericaceae</taxon>
        <taxon>Ericoideae</taxon>
        <taxon>Rhodoreae</taxon>
        <taxon>Rhododendron</taxon>
    </lineage>
</organism>
<sequence length="302" mass="34839">MSLHNFCDALMCKIFPLTLSESIMLWYNQLKPKSIKCFNELELEFTKRFVTSNVQPKTLSMLVNMKRTAGETLRLYTKCYWEVYNLISDYDQSIVAESFMNGLNPTSVMFRDLSRNPPKIVWDLMIIIEKDYVHEEAVAKRQAPKAIETPKAIAASKKQVFNVQQGQNGSGSTGPGANKPNNRNKPPQQPQQQQPMQQARREPRPDEYVAMHTAFIEPIYRLVNIIGQLPFFVWCTGFLGTAGSRPGTCMFHKERGHYTTQCQPCKRYLEELTAAGHLNQWIDLRRIRFPLHRLHQLGTLSR</sequence>
<proteinExistence type="predicted"/>
<evidence type="ECO:0000313" key="2">
    <source>
        <dbReference type="Proteomes" id="UP001062846"/>
    </source>
</evidence>